<dbReference type="AlphaFoldDB" id="A0A8S3JRI2"/>
<evidence type="ECO:0000313" key="2">
    <source>
        <dbReference type="EMBL" id="CAF5221319.1"/>
    </source>
</evidence>
<protein>
    <submittedName>
        <fullName evidence="2">Uncharacterized protein</fullName>
    </submittedName>
</protein>
<feature type="compositionally biased region" description="Basic and acidic residues" evidence="1">
    <location>
        <begin position="18"/>
        <end position="33"/>
    </location>
</feature>
<accession>A0A8S3JRI2</accession>
<name>A0A8S3JRI2_9BILA</name>
<dbReference type="EMBL" id="CAJOBI010351220">
    <property type="protein sequence ID" value="CAF5221319.1"/>
    <property type="molecule type" value="Genomic_DNA"/>
</dbReference>
<comment type="caution">
    <text evidence="2">The sequence shown here is derived from an EMBL/GenBank/DDBJ whole genome shotgun (WGS) entry which is preliminary data.</text>
</comment>
<sequence>MSMEEYDEKVFRSHNKLSTKDSHADKLTNTENRKARRRNITMGSI</sequence>
<dbReference type="Proteomes" id="UP000676336">
    <property type="component" value="Unassembled WGS sequence"/>
</dbReference>
<feature type="region of interest" description="Disordered" evidence="1">
    <location>
        <begin position="1"/>
        <end position="45"/>
    </location>
</feature>
<gene>
    <name evidence="2" type="ORF">SMN809_LOCUS82300</name>
</gene>
<evidence type="ECO:0000256" key="1">
    <source>
        <dbReference type="SAM" id="MobiDB-lite"/>
    </source>
</evidence>
<organism evidence="2 3">
    <name type="scientific">Rotaria magnacalcarata</name>
    <dbReference type="NCBI Taxonomy" id="392030"/>
    <lineage>
        <taxon>Eukaryota</taxon>
        <taxon>Metazoa</taxon>
        <taxon>Spiralia</taxon>
        <taxon>Gnathifera</taxon>
        <taxon>Rotifera</taxon>
        <taxon>Eurotatoria</taxon>
        <taxon>Bdelloidea</taxon>
        <taxon>Philodinida</taxon>
        <taxon>Philodinidae</taxon>
        <taxon>Rotaria</taxon>
    </lineage>
</organism>
<proteinExistence type="predicted"/>
<evidence type="ECO:0000313" key="3">
    <source>
        <dbReference type="Proteomes" id="UP000676336"/>
    </source>
</evidence>
<reference evidence="2" key="1">
    <citation type="submission" date="2021-02" db="EMBL/GenBank/DDBJ databases">
        <authorList>
            <person name="Nowell W R."/>
        </authorList>
    </citation>
    <scope>NUCLEOTIDE SEQUENCE</scope>
</reference>
<feature type="non-terminal residue" evidence="2">
    <location>
        <position position="1"/>
    </location>
</feature>